<proteinExistence type="predicted"/>
<dbReference type="Proteomes" id="UP001066276">
    <property type="component" value="Chromosome 2_2"/>
</dbReference>
<keyword evidence="3" id="KW-1185">Reference proteome</keyword>
<sequence>MDETGRCPSLMVRSTPGGPEEEEDGLYAARPLHCAVDSKEERRCVPPAPLGDLVSSTAPTRAVPRCAPTPVSPPGLYAARPLHCAVDSKEERRCVPPAPLGDLVSSTAPTRAVPRCAPTPALCEAGPTTTRRSNYPAAHLQAGASAVMPSLGPVIRPRPARPEFPRGLAPNRVSPEPSDRRIFSPAVWASAAPPGRPRDQAWPTGF</sequence>
<dbReference type="EMBL" id="JANPWB010000004">
    <property type="protein sequence ID" value="KAJ1192114.1"/>
    <property type="molecule type" value="Genomic_DNA"/>
</dbReference>
<reference evidence="2" key="1">
    <citation type="journal article" date="2022" name="bioRxiv">
        <title>Sequencing and chromosome-scale assembly of the giantPleurodeles waltlgenome.</title>
        <authorList>
            <person name="Brown T."/>
            <person name="Elewa A."/>
            <person name="Iarovenko S."/>
            <person name="Subramanian E."/>
            <person name="Araus A.J."/>
            <person name="Petzold A."/>
            <person name="Susuki M."/>
            <person name="Suzuki K.-i.T."/>
            <person name="Hayashi T."/>
            <person name="Toyoda A."/>
            <person name="Oliveira C."/>
            <person name="Osipova E."/>
            <person name="Leigh N.D."/>
            <person name="Simon A."/>
            <person name="Yun M.H."/>
        </authorList>
    </citation>
    <scope>NUCLEOTIDE SEQUENCE</scope>
    <source>
        <strain evidence="2">20211129_DDA</strain>
        <tissue evidence="2">Liver</tissue>
    </source>
</reference>
<name>A0AAV7UW15_PLEWA</name>
<gene>
    <name evidence="2" type="ORF">NDU88_001426</name>
</gene>
<organism evidence="2 3">
    <name type="scientific">Pleurodeles waltl</name>
    <name type="common">Iberian ribbed newt</name>
    <dbReference type="NCBI Taxonomy" id="8319"/>
    <lineage>
        <taxon>Eukaryota</taxon>
        <taxon>Metazoa</taxon>
        <taxon>Chordata</taxon>
        <taxon>Craniata</taxon>
        <taxon>Vertebrata</taxon>
        <taxon>Euteleostomi</taxon>
        <taxon>Amphibia</taxon>
        <taxon>Batrachia</taxon>
        <taxon>Caudata</taxon>
        <taxon>Salamandroidea</taxon>
        <taxon>Salamandridae</taxon>
        <taxon>Pleurodelinae</taxon>
        <taxon>Pleurodeles</taxon>
    </lineage>
</organism>
<protein>
    <submittedName>
        <fullName evidence="2">Uncharacterized protein</fullName>
    </submittedName>
</protein>
<feature type="region of interest" description="Disordered" evidence="1">
    <location>
        <begin position="1"/>
        <end position="26"/>
    </location>
</feature>
<dbReference type="AlphaFoldDB" id="A0AAV7UW15"/>
<evidence type="ECO:0000313" key="2">
    <source>
        <dbReference type="EMBL" id="KAJ1192114.1"/>
    </source>
</evidence>
<evidence type="ECO:0000313" key="3">
    <source>
        <dbReference type="Proteomes" id="UP001066276"/>
    </source>
</evidence>
<evidence type="ECO:0000256" key="1">
    <source>
        <dbReference type="SAM" id="MobiDB-lite"/>
    </source>
</evidence>
<feature type="region of interest" description="Disordered" evidence="1">
    <location>
        <begin position="156"/>
        <end position="206"/>
    </location>
</feature>
<accession>A0AAV7UW15</accession>
<comment type="caution">
    <text evidence="2">The sequence shown here is derived from an EMBL/GenBank/DDBJ whole genome shotgun (WGS) entry which is preliminary data.</text>
</comment>